<feature type="region of interest" description="Disordered" evidence="2">
    <location>
        <begin position="54"/>
        <end position="73"/>
    </location>
</feature>
<evidence type="ECO:0000313" key="4">
    <source>
        <dbReference type="Proteomes" id="UP000274541"/>
    </source>
</evidence>
<evidence type="ECO:0000256" key="1">
    <source>
        <dbReference type="ARBA" id="ARBA00022837"/>
    </source>
</evidence>
<keyword evidence="1" id="KW-0106">Calcium</keyword>
<accession>A0A0Q0DJS7</accession>
<dbReference type="Pfam" id="PF00353">
    <property type="entry name" value="HemolysinCabind"/>
    <property type="match status" value="1"/>
</dbReference>
<protein>
    <submittedName>
        <fullName evidence="3">Bifunctional poly C5 epimerase / O-acetylhydrolase PsmE</fullName>
    </submittedName>
</protein>
<dbReference type="GO" id="GO:0005509">
    <property type="term" value="F:calcium ion binding"/>
    <property type="evidence" value="ECO:0007669"/>
    <property type="project" value="InterPro"/>
</dbReference>
<dbReference type="InterPro" id="IPR001343">
    <property type="entry name" value="Hemolysn_Ca-bd"/>
</dbReference>
<dbReference type="InterPro" id="IPR018511">
    <property type="entry name" value="Hemolysin-typ_Ca-bd_CS"/>
</dbReference>
<dbReference type="AlphaFoldDB" id="A0A0Q0DJS7"/>
<dbReference type="Proteomes" id="UP000274541">
    <property type="component" value="Unassembled WGS sequence"/>
</dbReference>
<name>A0A0Q0DJS7_PSEAP</name>
<dbReference type="PROSITE" id="PS00330">
    <property type="entry name" value="HEMOLYSIN_CALCIUM"/>
    <property type="match status" value="1"/>
</dbReference>
<dbReference type="EMBL" id="RBPX01000197">
    <property type="protein sequence ID" value="RMO64711.1"/>
    <property type="molecule type" value="Genomic_DNA"/>
</dbReference>
<dbReference type="InterPro" id="IPR011049">
    <property type="entry name" value="Serralysin-like_metalloprot_C"/>
</dbReference>
<comment type="caution">
    <text evidence="3">The sequence shown here is derived from an EMBL/GenBank/DDBJ whole genome shotgun (WGS) entry which is preliminary data.</text>
</comment>
<reference evidence="3 4" key="1">
    <citation type="submission" date="2018-08" db="EMBL/GenBank/DDBJ databases">
        <title>Recombination of ecologically and evolutionarily significant loci maintains genetic cohesion in the Pseudomonas syringae species complex.</title>
        <authorList>
            <person name="Dillon M."/>
            <person name="Thakur S."/>
            <person name="Almeida R.N.D."/>
            <person name="Weir B.S."/>
            <person name="Guttman D.S."/>
        </authorList>
    </citation>
    <scope>NUCLEOTIDE SEQUENCE [LARGE SCALE GENOMIC DNA]</scope>
    <source>
        <strain evidence="3 4">ICMP 4388</strain>
    </source>
</reference>
<sequence>MGTDGSETLRAGAGRGTVEAGAGNDRLFGGAGGDTLSGGAGADTFVYTQLSDSYHNDASGSYSPPTSMATAMT</sequence>
<dbReference type="Gene3D" id="2.150.10.10">
    <property type="entry name" value="Serralysin-like metalloprotease, C-terminal"/>
    <property type="match status" value="1"/>
</dbReference>
<organism evidence="3 4">
    <name type="scientific">Pseudomonas syringae pv. aptata</name>
    <dbReference type="NCBI Taxonomy" id="83167"/>
    <lineage>
        <taxon>Bacteria</taxon>
        <taxon>Pseudomonadati</taxon>
        <taxon>Pseudomonadota</taxon>
        <taxon>Gammaproteobacteria</taxon>
        <taxon>Pseudomonadales</taxon>
        <taxon>Pseudomonadaceae</taxon>
        <taxon>Pseudomonas</taxon>
        <taxon>Pseudomonas syringae</taxon>
    </lineage>
</organism>
<evidence type="ECO:0000313" key="3">
    <source>
        <dbReference type="EMBL" id="RMO64711.1"/>
    </source>
</evidence>
<dbReference type="PRINTS" id="PR00313">
    <property type="entry name" value="CABNDNGRPT"/>
</dbReference>
<evidence type="ECO:0000256" key="2">
    <source>
        <dbReference type="SAM" id="MobiDB-lite"/>
    </source>
</evidence>
<gene>
    <name evidence="3" type="ORF">ALQ37_00625</name>
</gene>
<feature type="region of interest" description="Disordered" evidence="2">
    <location>
        <begin position="1"/>
        <end position="25"/>
    </location>
</feature>
<dbReference type="GO" id="GO:0016787">
    <property type="term" value="F:hydrolase activity"/>
    <property type="evidence" value="ECO:0007669"/>
    <property type="project" value="UniProtKB-KW"/>
</dbReference>
<proteinExistence type="predicted"/>
<keyword evidence="3" id="KW-0378">Hydrolase</keyword>
<dbReference type="SUPFAM" id="SSF51120">
    <property type="entry name" value="beta-Roll"/>
    <property type="match status" value="1"/>
</dbReference>